<organism evidence="4 5">
    <name type="scientific">Candidatus Brachybacterium merdavium</name>
    <dbReference type="NCBI Taxonomy" id="2838513"/>
    <lineage>
        <taxon>Bacteria</taxon>
        <taxon>Bacillati</taxon>
        <taxon>Actinomycetota</taxon>
        <taxon>Actinomycetes</taxon>
        <taxon>Micrococcales</taxon>
        <taxon>Dermabacteraceae</taxon>
        <taxon>Brachybacterium</taxon>
    </lineage>
</organism>
<evidence type="ECO:0000259" key="3">
    <source>
        <dbReference type="Pfam" id="PF01156"/>
    </source>
</evidence>
<evidence type="ECO:0000313" key="4">
    <source>
        <dbReference type="EMBL" id="HJB11036.1"/>
    </source>
</evidence>
<evidence type="ECO:0000313" key="5">
    <source>
        <dbReference type="Proteomes" id="UP000823823"/>
    </source>
</evidence>
<evidence type="ECO:0000256" key="2">
    <source>
        <dbReference type="ARBA" id="ARBA00023295"/>
    </source>
</evidence>
<dbReference type="InterPro" id="IPR036452">
    <property type="entry name" value="Ribo_hydro-like"/>
</dbReference>
<dbReference type="InterPro" id="IPR001910">
    <property type="entry name" value="Inosine/uridine_hydrolase_dom"/>
</dbReference>
<dbReference type="PANTHER" id="PTHR12304:SF4">
    <property type="entry name" value="URIDINE NUCLEOSIDASE"/>
    <property type="match status" value="1"/>
</dbReference>
<protein>
    <submittedName>
        <fullName evidence="4">Nucleoside hydrolase</fullName>
    </submittedName>
</protein>
<dbReference type="PANTHER" id="PTHR12304">
    <property type="entry name" value="INOSINE-URIDINE PREFERRING NUCLEOSIDE HYDROLASE"/>
    <property type="match status" value="1"/>
</dbReference>
<reference evidence="4" key="1">
    <citation type="journal article" date="2021" name="PeerJ">
        <title>Extensive microbial diversity within the chicken gut microbiome revealed by metagenomics and culture.</title>
        <authorList>
            <person name="Gilroy R."/>
            <person name="Ravi A."/>
            <person name="Getino M."/>
            <person name="Pursley I."/>
            <person name="Horton D.L."/>
            <person name="Alikhan N.F."/>
            <person name="Baker D."/>
            <person name="Gharbi K."/>
            <person name="Hall N."/>
            <person name="Watson M."/>
            <person name="Adriaenssens E.M."/>
            <person name="Foster-Nyarko E."/>
            <person name="Jarju S."/>
            <person name="Secka A."/>
            <person name="Antonio M."/>
            <person name="Oren A."/>
            <person name="Chaudhuri R.R."/>
            <person name="La Ragione R."/>
            <person name="Hildebrand F."/>
            <person name="Pallen M.J."/>
        </authorList>
    </citation>
    <scope>NUCLEOTIDE SEQUENCE</scope>
    <source>
        <strain evidence="4">ChiHjej13B12-24818</strain>
    </source>
</reference>
<gene>
    <name evidence="4" type="ORF">H9786_11000</name>
</gene>
<dbReference type="GO" id="GO:0005829">
    <property type="term" value="C:cytosol"/>
    <property type="evidence" value="ECO:0007669"/>
    <property type="project" value="TreeGrafter"/>
</dbReference>
<comment type="caution">
    <text evidence="4">The sequence shown here is derived from an EMBL/GenBank/DDBJ whole genome shotgun (WGS) entry which is preliminary data.</text>
</comment>
<dbReference type="EMBL" id="DWZH01000087">
    <property type="protein sequence ID" value="HJB11036.1"/>
    <property type="molecule type" value="Genomic_DNA"/>
</dbReference>
<dbReference type="Pfam" id="PF01156">
    <property type="entry name" value="IU_nuc_hydro"/>
    <property type="match status" value="1"/>
</dbReference>
<evidence type="ECO:0000256" key="1">
    <source>
        <dbReference type="ARBA" id="ARBA00022801"/>
    </source>
</evidence>
<dbReference type="GO" id="GO:0006152">
    <property type="term" value="P:purine nucleoside catabolic process"/>
    <property type="evidence" value="ECO:0007669"/>
    <property type="project" value="TreeGrafter"/>
</dbReference>
<dbReference type="AlphaFoldDB" id="A0A9D2LED6"/>
<dbReference type="SUPFAM" id="SSF53590">
    <property type="entry name" value="Nucleoside hydrolase"/>
    <property type="match status" value="1"/>
</dbReference>
<dbReference type="GO" id="GO:0008477">
    <property type="term" value="F:purine nucleosidase activity"/>
    <property type="evidence" value="ECO:0007669"/>
    <property type="project" value="TreeGrafter"/>
</dbReference>
<accession>A0A9D2LED6</accession>
<name>A0A9D2LED6_9MICO</name>
<keyword evidence="2" id="KW-0326">Glycosidase</keyword>
<reference evidence="4" key="2">
    <citation type="submission" date="2021-04" db="EMBL/GenBank/DDBJ databases">
        <authorList>
            <person name="Gilroy R."/>
        </authorList>
    </citation>
    <scope>NUCLEOTIDE SEQUENCE</scope>
    <source>
        <strain evidence="4">ChiHjej13B12-24818</strain>
    </source>
</reference>
<dbReference type="Gene3D" id="3.90.245.10">
    <property type="entry name" value="Ribonucleoside hydrolase-like"/>
    <property type="match status" value="1"/>
</dbReference>
<feature type="domain" description="Inosine/uridine-preferring nucleoside hydrolase" evidence="3">
    <location>
        <begin position="7"/>
        <end position="293"/>
    </location>
</feature>
<proteinExistence type="predicted"/>
<sequence>MNNRPLLLDCDTGIDDALALTYLLNCDTDLVGISTVSGNTSAQQASANTLALLALAGRPGIPVAVGEHDPRTGAYRGGAPHVHGGNGVGDVSLPGAGTPSDETGPEMLLRLSRVHAGELDVVAIGPLTNIARALDQDPALPQRIHRLIIMGGAVWVPGNTTDHAEANIYNDAAAAAQVLTAGFDVTLVPLDVTLQHTFTDDDAALLEDSGHPLHLALGTMLRRYIDFYESVDGVRAAPLHDPLAAAIATGEVAITAARSVAIQVLAEDTEDRGRTMAADGRPQVQVVTGASADADAAIRARLLSTSRHQGVTQ</sequence>
<keyword evidence="1 4" id="KW-0378">Hydrolase</keyword>
<dbReference type="Proteomes" id="UP000823823">
    <property type="component" value="Unassembled WGS sequence"/>
</dbReference>
<dbReference type="InterPro" id="IPR023186">
    <property type="entry name" value="IUNH"/>
</dbReference>